<evidence type="ECO:0000259" key="3">
    <source>
        <dbReference type="Pfam" id="PF18912"/>
    </source>
</evidence>
<dbReference type="PANTHER" id="PTHR47505:SF1">
    <property type="entry name" value="DNA UTILIZATION PROTEIN YHGH"/>
    <property type="match status" value="1"/>
</dbReference>
<keyword evidence="4" id="KW-0328">Glycosyltransferase</keyword>
<comment type="similarity">
    <text evidence="1">Belongs to the ComF/GntX family.</text>
</comment>
<dbReference type="EMBL" id="LK996017">
    <property type="protein sequence ID" value="CDX05017.1"/>
    <property type="molecule type" value="Genomic_DNA"/>
</dbReference>
<dbReference type="Pfam" id="PF18912">
    <property type="entry name" value="DZR_2"/>
    <property type="match status" value="1"/>
</dbReference>
<dbReference type="GO" id="GO:0016757">
    <property type="term" value="F:glycosyltransferase activity"/>
    <property type="evidence" value="ECO:0007669"/>
    <property type="project" value="UniProtKB-KW"/>
</dbReference>
<accession>A0A098B9H6</accession>
<dbReference type="SUPFAM" id="SSF53271">
    <property type="entry name" value="PRTase-like"/>
    <property type="match status" value="1"/>
</dbReference>
<sequence length="276" mass="30469">MSGSIFSLWQDIKDLARSLLYDKESACLLCATHVSGGQVFCDDCKQTYFRPELNRCSHCGKLLESQHTECEDCVAGRGPKGMGQAVAWGHYTGAWREFIQNVKFKSQPYLLKRLGPPLGDFALRHLPPPHWIVPVPLHDERLGERGFNQAAAMASLLHWELGIPLWEGLHRVQPTAPQVGLSRKERLHNLESAFQIVSSSQGLKQIQGARIWLVDDVTTTGATLEHCAKVLKRGGAAQVSGLVLAAGLEKGQKKDYSASEFGVIIGADRRESVTIF</sequence>
<reference evidence="4" key="1">
    <citation type="submission" date="2014-07" db="EMBL/GenBank/DDBJ databases">
        <authorList>
            <person name="Hornung V.Bastian."/>
        </authorList>
    </citation>
    <scope>NUCLEOTIDE SEQUENCE</scope>
    <source>
        <strain evidence="4">PCE-S</strain>
    </source>
</reference>
<dbReference type="Pfam" id="PF00156">
    <property type="entry name" value="Pribosyltran"/>
    <property type="match status" value="1"/>
</dbReference>
<evidence type="ECO:0000313" key="4">
    <source>
        <dbReference type="EMBL" id="CDX05017.1"/>
    </source>
</evidence>
<dbReference type="InterPro" id="IPR051910">
    <property type="entry name" value="ComF/GntX_DNA_util-trans"/>
</dbReference>
<name>A0A098B9H6_DESHA</name>
<dbReference type="Gene3D" id="3.40.50.2020">
    <property type="match status" value="1"/>
</dbReference>
<feature type="domain" description="Phosphoribosyltransferase" evidence="2">
    <location>
        <begin position="175"/>
        <end position="259"/>
    </location>
</feature>
<dbReference type="InterPro" id="IPR000836">
    <property type="entry name" value="PRTase_dom"/>
</dbReference>
<dbReference type="CDD" id="cd06223">
    <property type="entry name" value="PRTases_typeI"/>
    <property type="match status" value="1"/>
</dbReference>
<dbReference type="RefSeq" id="WP_208926694.1">
    <property type="nucleotide sequence ID" value="NZ_LK996017.1"/>
</dbReference>
<dbReference type="AlphaFoldDB" id="A0A098B9H6"/>
<gene>
    <name evidence="4" type="ORF">DPCES_5131</name>
</gene>
<proteinExistence type="inferred from homology"/>
<evidence type="ECO:0000259" key="2">
    <source>
        <dbReference type="Pfam" id="PF00156"/>
    </source>
</evidence>
<keyword evidence="4" id="KW-0808">Transferase</keyword>
<feature type="domain" description="Double zinc ribbon" evidence="3">
    <location>
        <begin position="26"/>
        <end position="74"/>
    </location>
</feature>
<organism evidence="4">
    <name type="scientific">Desulfitobacterium hafniense</name>
    <name type="common">Desulfitobacterium frappieri</name>
    <dbReference type="NCBI Taxonomy" id="49338"/>
    <lineage>
        <taxon>Bacteria</taxon>
        <taxon>Bacillati</taxon>
        <taxon>Bacillota</taxon>
        <taxon>Clostridia</taxon>
        <taxon>Eubacteriales</taxon>
        <taxon>Desulfitobacteriaceae</taxon>
        <taxon>Desulfitobacterium</taxon>
    </lineage>
</organism>
<dbReference type="PATRIC" id="fig|49338.4.peg.5525"/>
<protein>
    <submittedName>
        <fullName evidence="4">Phosphoribosyltransferase</fullName>
    </submittedName>
</protein>
<evidence type="ECO:0000256" key="1">
    <source>
        <dbReference type="ARBA" id="ARBA00008007"/>
    </source>
</evidence>
<dbReference type="PANTHER" id="PTHR47505">
    <property type="entry name" value="DNA UTILIZATION PROTEIN YHGH"/>
    <property type="match status" value="1"/>
</dbReference>
<dbReference type="InterPro" id="IPR044005">
    <property type="entry name" value="DZR_2"/>
</dbReference>
<dbReference type="InterPro" id="IPR029057">
    <property type="entry name" value="PRTase-like"/>
</dbReference>